<dbReference type="RefSeq" id="WP_083536168.1">
    <property type="nucleotide sequence ID" value="NZ_FQVE01000003.1"/>
</dbReference>
<evidence type="ECO:0000313" key="1">
    <source>
        <dbReference type="EMBL" id="SHF64756.1"/>
    </source>
</evidence>
<sequence>MNLKYIFILLTAVNLSAQQISGKILSEKNQPIIDARIGVENDDRGDVTDSEGKYLIDISGLDKNKILKVDVNGYEPFQMKISDFEALSTYDVLLKEKTLTIENVNIVPKKYVQKNFGTKNSTRSYCGYNSEDVVKIFREYAIKIKNKRRLKIKKINLDLAYYDIEQPVSLIFDIQNSAGEFPGESIMNETLKLIITKEDIQNNTVSFDLNDKNIWLNGDFFISVRASEDFKGKLFLGGNIFAFSKNTYYRNYFGEWNKYSVGEPSINVDVLIEK</sequence>
<evidence type="ECO:0000313" key="2">
    <source>
        <dbReference type="Proteomes" id="UP000184108"/>
    </source>
</evidence>
<reference evidence="2" key="1">
    <citation type="submission" date="2016-11" db="EMBL/GenBank/DDBJ databases">
        <authorList>
            <person name="Varghese N."/>
            <person name="Submissions S."/>
        </authorList>
    </citation>
    <scope>NUCLEOTIDE SEQUENCE [LARGE SCALE GENOMIC DNA]</scope>
    <source>
        <strain evidence="2">YR203</strain>
    </source>
</reference>
<gene>
    <name evidence="1" type="ORF">SAMN02787073_2558</name>
</gene>
<dbReference type="SUPFAM" id="SSF49464">
    <property type="entry name" value="Carboxypeptidase regulatory domain-like"/>
    <property type="match status" value="1"/>
</dbReference>
<dbReference type="EMBL" id="FQVE01000003">
    <property type="protein sequence ID" value="SHF64756.1"/>
    <property type="molecule type" value="Genomic_DNA"/>
</dbReference>
<accession>A0A1M5DCU7</accession>
<dbReference type="AlphaFoldDB" id="A0A1M5DCU7"/>
<dbReference type="InterPro" id="IPR008969">
    <property type="entry name" value="CarboxyPept-like_regulatory"/>
</dbReference>
<dbReference type="Pfam" id="PF13715">
    <property type="entry name" value="CarbopepD_reg_2"/>
    <property type="match status" value="1"/>
</dbReference>
<name>A0A1M5DCU7_9FLAO</name>
<protein>
    <submittedName>
        <fullName evidence="1">CarboxypepD_reg-like domain-containing protein</fullName>
    </submittedName>
</protein>
<organism evidence="1 2">
    <name type="scientific">Chryseobacterium vrystaatense</name>
    <dbReference type="NCBI Taxonomy" id="307480"/>
    <lineage>
        <taxon>Bacteria</taxon>
        <taxon>Pseudomonadati</taxon>
        <taxon>Bacteroidota</taxon>
        <taxon>Flavobacteriia</taxon>
        <taxon>Flavobacteriales</taxon>
        <taxon>Weeksellaceae</taxon>
        <taxon>Chryseobacterium group</taxon>
        <taxon>Chryseobacterium</taxon>
    </lineage>
</organism>
<proteinExistence type="predicted"/>
<dbReference type="Proteomes" id="UP000184108">
    <property type="component" value="Unassembled WGS sequence"/>
</dbReference>